<evidence type="ECO:0008006" key="8">
    <source>
        <dbReference type="Google" id="ProtNLM"/>
    </source>
</evidence>
<feature type="chain" id="PRO_5001657895" description="Kazal-like domain-containing protein" evidence="5">
    <location>
        <begin position="49"/>
        <end position="95"/>
    </location>
</feature>
<dbReference type="PANTHER" id="PTHR33832">
    <property type="entry name" value="SERINE-TYPE ENDOPEPTIDASE INHIBITOR"/>
    <property type="match status" value="1"/>
</dbReference>
<evidence type="ECO:0000256" key="1">
    <source>
        <dbReference type="ARBA" id="ARBA00007766"/>
    </source>
</evidence>
<evidence type="ECO:0000256" key="3">
    <source>
        <dbReference type="ARBA" id="ARBA00022900"/>
    </source>
</evidence>
<dbReference type="PANTHER" id="PTHR33832:SF15">
    <property type="entry name" value="SERINE-TYPE ENDOPEPTIDASE INHIBITOR"/>
    <property type="match status" value="1"/>
</dbReference>
<dbReference type="InterPro" id="IPR051391">
    <property type="entry name" value="Protease_inhibitor_I20"/>
</dbReference>
<dbReference type="EMBL" id="HG739130">
    <property type="protein sequence ID" value="CDP10662.1"/>
    <property type="molecule type" value="Genomic_DNA"/>
</dbReference>
<reference evidence="6" key="2">
    <citation type="submission" date="2014-06" db="EMBL/GenBank/DDBJ databases">
        <title>Structure and adaptive landscape of the coffee genome.</title>
        <authorList>
            <person name="Denoeud F."/>
            <person name="Wincker P."/>
            <person name="Lashermes P."/>
        </authorList>
    </citation>
    <scope>NUCLEOTIDE SEQUENCE [LARGE SCALE GENOMIC DNA]</scope>
    <source>
        <strain evidence="6">DH200</strain>
    </source>
</reference>
<dbReference type="InParanoid" id="A0A068UQV4"/>
<dbReference type="GO" id="GO:0004867">
    <property type="term" value="F:serine-type endopeptidase inhibitor activity"/>
    <property type="evidence" value="ECO:0007669"/>
    <property type="project" value="UniProtKB-KW"/>
</dbReference>
<reference evidence="6" key="1">
    <citation type="submission" date="2013-11" db="EMBL/GenBank/DDBJ databases">
        <authorList>
            <person name="Genoscope - CEA"/>
        </authorList>
    </citation>
    <scope>NUCLEOTIDE SEQUENCE</scope>
    <source>
        <strain evidence="6">DH200</strain>
    </source>
</reference>
<keyword evidence="5" id="KW-0732">Signal</keyword>
<evidence type="ECO:0000256" key="4">
    <source>
        <dbReference type="ARBA" id="ARBA00023157"/>
    </source>
</evidence>
<keyword evidence="2" id="KW-0646">Protease inhibitor</keyword>
<gene>
    <name evidence="6" type="ORF">GSCOC_T00031444001</name>
</gene>
<dbReference type="SUPFAM" id="SSF100897">
    <property type="entry name" value="Plant proteinase inhibitors"/>
    <property type="match status" value="1"/>
</dbReference>
<dbReference type="Gramene" id="CDP10662">
    <property type="protein sequence ID" value="CDP10662"/>
    <property type="gene ID" value="GSCOC_T00031444001"/>
</dbReference>
<evidence type="ECO:0000256" key="5">
    <source>
        <dbReference type="SAM" id="SignalP"/>
    </source>
</evidence>
<dbReference type="InterPro" id="IPR003465">
    <property type="entry name" value="Prot_inh_I20"/>
</dbReference>
<keyword evidence="3" id="KW-0722">Serine protease inhibitor</keyword>
<dbReference type="PhylomeDB" id="A0A068UQV4"/>
<accession>A0A068UQV4</accession>
<dbReference type="Gene3D" id="3.30.60.30">
    <property type="match status" value="1"/>
</dbReference>
<dbReference type="Proteomes" id="UP000295252">
    <property type="component" value="Chromosome II"/>
</dbReference>
<proteinExistence type="inferred from homology"/>
<organism evidence="6 7">
    <name type="scientific">Coffea canephora</name>
    <name type="common">Robusta coffee</name>
    <dbReference type="NCBI Taxonomy" id="49390"/>
    <lineage>
        <taxon>Eukaryota</taxon>
        <taxon>Viridiplantae</taxon>
        <taxon>Streptophyta</taxon>
        <taxon>Embryophyta</taxon>
        <taxon>Tracheophyta</taxon>
        <taxon>Spermatophyta</taxon>
        <taxon>Magnoliopsida</taxon>
        <taxon>eudicotyledons</taxon>
        <taxon>Gunneridae</taxon>
        <taxon>Pentapetalae</taxon>
        <taxon>asterids</taxon>
        <taxon>lamiids</taxon>
        <taxon>Gentianales</taxon>
        <taxon>Rubiaceae</taxon>
        <taxon>Ixoroideae</taxon>
        <taxon>Gardenieae complex</taxon>
        <taxon>Bertiereae - Coffeeae clade</taxon>
        <taxon>Coffeeae</taxon>
        <taxon>Coffea</taxon>
    </lineage>
</organism>
<keyword evidence="4" id="KW-1015">Disulfide bond</keyword>
<feature type="signal peptide" evidence="5">
    <location>
        <begin position="1"/>
        <end position="48"/>
    </location>
</feature>
<name>A0A068UQV4_COFCA</name>
<evidence type="ECO:0000313" key="6">
    <source>
        <dbReference type="EMBL" id="CDP10662.1"/>
    </source>
</evidence>
<dbReference type="OrthoDB" id="1539471at2759"/>
<dbReference type="OMA" id="ATHYCTR"/>
<protein>
    <recommendedName>
        <fullName evidence="8">Kazal-like domain-containing protein</fullName>
    </recommendedName>
</protein>
<evidence type="ECO:0000313" key="7">
    <source>
        <dbReference type="Proteomes" id="UP000295252"/>
    </source>
</evidence>
<sequence length="95" mass="10053">MGISLSSFKSKQGFGRQGIMAINRMNGVMAILLCGMILLGGANVEVEACPQYCLDVEYMTCGNSGTKQYPSCINCCLAPKGCTLHLADGTTQYCG</sequence>
<dbReference type="AlphaFoldDB" id="A0A068UQV4"/>
<comment type="similarity">
    <text evidence="1">Belongs to the protease inhibitor I20 (potato type II proteinase inhibitor) family.</text>
</comment>
<dbReference type="Pfam" id="PF02428">
    <property type="entry name" value="Prot_inhib_II"/>
    <property type="match status" value="1"/>
</dbReference>
<evidence type="ECO:0000256" key="2">
    <source>
        <dbReference type="ARBA" id="ARBA00022690"/>
    </source>
</evidence>
<keyword evidence="7" id="KW-1185">Reference proteome</keyword>